<keyword evidence="2" id="KW-1185">Reference proteome</keyword>
<protein>
    <submittedName>
        <fullName evidence="1">Uncharacterized protein</fullName>
    </submittedName>
</protein>
<evidence type="ECO:0000313" key="1">
    <source>
        <dbReference type="EMBL" id="ANZ49712.1"/>
    </source>
</evidence>
<sequence length="508" mass="58864">MQQYFEVPSLDVTIRKAVIDGIVYRLLNESGMDKSNAVFLDSFNTAHQPGSTLGDATDVEYASTDRVYVEVDEERDEMARINRGVGLNIELPFFHDETNGIKAWPIRTKYKVTITFRRNAQSEDELLRWTNRLNSLLDMGRYSLVTESEAYFVIPKPLFNLLNACWVASETRVPAYPTFKEYLAANFEETVGVVANDSGGQQTLMVRYSPTRVEMVYDVNPPAWSKEDNHYEATMTASFEYDRPEEVGCVYPYIINQTPLPDAYFPQIDPPWMENEDSVERSEVQTSFDGTWWQNERRQLIRLPYLLCPPEQLHRIHSPLEAKLLRMFGTDVCFGEENMSNPVVMSTSDLPYEWNPVLLPYIEHCRTIDPTGMTGVFRTELFENGLRIEPRLYHWQDDEFSLTREMDVHKAYFLTESVIYDWRGLDLWPLQKYPKAAELLIKWLFPNLDFPDWWWDLPTLPPSAWEEIEDKTTQDETGAGTNRKHLLLTVFNTTIIAIRGTSNAASEG</sequence>
<name>A0A1B2IEP7_9CAUD</name>
<dbReference type="EMBL" id="KX397370">
    <property type="protein sequence ID" value="ANZ49712.1"/>
    <property type="molecule type" value="Genomic_DNA"/>
</dbReference>
<evidence type="ECO:0000313" key="2">
    <source>
        <dbReference type="Proteomes" id="UP000229939"/>
    </source>
</evidence>
<reference evidence="2" key="1">
    <citation type="submission" date="2016-06" db="EMBL/GenBank/DDBJ databases">
        <authorList>
            <person name="Berg J.A."/>
            <person name="Smith H.G."/>
            <person name="Hyde J.R."/>
            <person name="Merrill B.D."/>
            <person name="Sharma R."/>
            <person name="Breakwell D.P."/>
            <person name="Hope S."/>
            <person name="Grose J.H."/>
        </authorList>
    </citation>
    <scope>NUCLEOTIDE SEQUENCE [LARGE SCALE GENOMIC DNA]</scope>
</reference>
<accession>A0A1B2IEP7</accession>
<organism evidence="1 2">
    <name type="scientific">Erwinia phage Machina</name>
    <dbReference type="NCBI Taxonomy" id="1883375"/>
    <lineage>
        <taxon>Viruses</taxon>
        <taxon>Duplodnaviria</taxon>
        <taxon>Heunggongvirae</taxon>
        <taxon>Uroviricota</taxon>
        <taxon>Caudoviricetes</taxon>
        <taxon>Chimalliviridae</taxon>
        <taxon>Machinavirus</taxon>
        <taxon>Machinavirus machina</taxon>
    </lineage>
</organism>
<dbReference type="Proteomes" id="UP000229939">
    <property type="component" value="Segment"/>
</dbReference>
<proteinExistence type="predicted"/>
<gene>
    <name evidence="1" type="ORF">MACHINA_74</name>
</gene>